<evidence type="ECO:0000313" key="3">
    <source>
        <dbReference type="EMBL" id="QHS97564.1"/>
    </source>
</evidence>
<dbReference type="GO" id="GO:0003726">
    <property type="term" value="F:double-stranded RNA adenosine deaminase activity"/>
    <property type="evidence" value="ECO:0007669"/>
    <property type="project" value="InterPro"/>
</dbReference>
<proteinExistence type="predicted"/>
<name>A0A6C0C1B0_9ZZZZ</name>
<feature type="domain" description="Z-binding" evidence="2">
    <location>
        <begin position="1"/>
        <end position="67"/>
    </location>
</feature>
<reference evidence="3" key="1">
    <citation type="journal article" date="2020" name="Nature">
        <title>Giant virus diversity and host interactions through global metagenomics.</title>
        <authorList>
            <person name="Schulz F."/>
            <person name="Roux S."/>
            <person name="Paez-Espino D."/>
            <person name="Jungbluth S."/>
            <person name="Walsh D.A."/>
            <person name="Denef V.J."/>
            <person name="McMahon K.D."/>
            <person name="Konstantinidis K.T."/>
            <person name="Eloe-Fadrosh E.A."/>
            <person name="Kyrpides N.C."/>
            <person name="Woyke T."/>
        </authorList>
    </citation>
    <scope>NUCLEOTIDE SEQUENCE</scope>
    <source>
        <strain evidence="3">GVMAG-M-3300020182-33</strain>
    </source>
</reference>
<dbReference type="GO" id="GO:0003723">
    <property type="term" value="F:RNA binding"/>
    <property type="evidence" value="ECO:0007669"/>
    <property type="project" value="UniProtKB-KW"/>
</dbReference>
<keyword evidence="1" id="KW-0694">RNA-binding</keyword>
<dbReference type="Pfam" id="PF02295">
    <property type="entry name" value="z-alpha"/>
    <property type="match status" value="1"/>
</dbReference>
<dbReference type="InterPro" id="IPR042371">
    <property type="entry name" value="Z_dom"/>
</dbReference>
<sequence length="212" mass="23723">MELETQVCTILKSFSAGYTSTQILEELSSSYEVQPGKLAVNQVLYAMKEKGGTTCTNDAPPIWQLPHSKEEEEVSNVAATAPRVLTHCIVDLGNTHDCLQNLLPYAARGVMTVGAYADMAFRGYGISPSVSVENVMVYQADTPDKNSADVQIVWDICRLVDKLEREFPLSRCNIYIATKDMGFMRVKNLVERNKVHTVTFVTNWQALRMHIE</sequence>
<protein>
    <recommendedName>
        <fullName evidence="2">Z-binding domain-containing protein</fullName>
    </recommendedName>
</protein>
<dbReference type="PROSITE" id="PS50139">
    <property type="entry name" value="Z_BINDING"/>
    <property type="match status" value="1"/>
</dbReference>
<evidence type="ECO:0000259" key="2">
    <source>
        <dbReference type="PROSITE" id="PS50139"/>
    </source>
</evidence>
<dbReference type="EMBL" id="MN739300">
    <property type="protein sequence ID" value="QHS97564.1"/>
    <property type="molecule type" value="Genomic_DNA"/>
</dbReference>
<dbReference type="AlphaFoldDB" id="A0A6C0C1B0"/>
<dbReference type="InterPro" id="IPR036388">
    <property type="entry name" value="WH-like_DNA-bd_sf"/>
</dbReference>
<dbReference type="Gene3D" id="1.10.10.10">
    <property type="entry name" value="Winged helix-like DNA-binding domain superfamily/Winged helix DNA-binding domain"/>
    <property type="match status" value="1"/>
</dbReference>
<organism evidence="3">
    <name type="scientific">viral metagenome</name>
    <dbReference type="NCBI Taxonomy" id="1070528"/>
    <lineage>
        <taxon>unclassified sequences</taxon>
        <taxon>metagenomes</taxon>
        <taxon>organismal metagenomes</taxon>
    </lineage>
</organism>
<accession>A0A6C0C1B0</accession>
<evidence type="ECO:0000256" key="1">
    <source>
        <dbReference type="ARBA" id="ARBA00022884"/>
    </source>
</evidence>